<evidence type="ECO:0000256" key="2">
    <source>
        <dbReference type="ARBA" id="ARBA00022692"/>
    </source>
</evidence>
<dbReference type="InterPro" id="IPR018247">
    <property type="entry name" value="EF_Hand_1_Ca_BS"/>
</dbReference>
<reference evidence="9" key="1">
    <citation type="submission" date="2023-10" db="EMBL/GenBank/DDBJ databases">
        <authorList>
            <person name="Chen Y."/>
            <person name="Shah S."/>
            <person name="Dougan E. K."/>
            <person name="Thang M."/>
            <person name="Chan C."/>
        </authorList>
    </citation>
    <scope>NUCLEOTIDE SEQUENCE [LARGE SCALE GENOMIC DNA]</scope>
</reference>
<evidence type="ECO:0000313" key="10">
    <source>
        <dbReference type="Proteomes" id="UP001189429"/>
    </source>
</evidence>
<proteinExistence type="predicted"/>
<keyword evidence="10" id="KW-1185">Reference proteome</keyword>
<dbReference type="Pfam" id="PF00520">
    <property type="entry name" value="Ion_trans"/>
    <property type="match status" value="1"/>
</dbReference>
<evidence type="ECO:0000256" key="5">
    <source>
        <dbReference type="ARBA" id="ARBA00023136"/>
    </source>
</evidence>
<keyword evidence="3" id="KW-0106">Calcium</keyword>
<dbReference type="Gene3D" id="1.10.238.10">
    <property type="entry name" value="EF-hand"/>
    <property type="match status" value="1"/>
</dbReference>
<dbReference type="InterPro" id="IPR011992">
    <property type="entry name" value="EF-hand-dom_pair"/>
</dbReference>
<gene>
    <name evidence="9" type="ORF">PCOR1329_LOCUS34227</name>
</gene>
<dbReference type="PROSITE" id="PS50222">
    <property type="entry name" value="EF_HAND_2"/>
    <property type="match status" value="2"/>
</dbReference>
<dbReference type="InterPro" id="IPR005821">
    <property type="entry name" value="Ion_trans_dom"/>
</dbReference>
<organism evidence="9 10">
    <name type="scientific">Prorocentrum cordatum</name>
    <dbReference type="NCBI Taxonomy" id="2364126"/>
    <lineage>
        <taxon>Eukaryota</taxon>
        <taxon>Sar</taxon>
        <taxon>Alveolata</taxon>
        <taxon>Dinophyceae</taxon>
        <taxon>Prorocentrales</taxon>
        <taxon>Prorocentraceae</taxon>
        <taxon>Prorocentrum</taxon>
    </lineage>
</organism>
<dbReference type="SMART" id="SM00054">
    <property type="entry name" value="EFh"/>
    <property type="match status" value="2"/>
</dbReference>
<comment type="caution">
    <text evidence="9">The sequence shown here is derived from an EMBL/GenBank/DDBJ whole genome shotgun (WGS) entry which is preliminary data.</text>
</comment>
<dbReference type="EMBL" id="CAUYUJ010014208">
    <property type="protein sequence ID" value="CAK0838250.1"/>
    <property type="molecule type" value="Genomic_DNA"/>
</dbReference>
<sequence length="681" mass="75027">MSAGGAATLAMKTSIRLPSNGMGPGEAAASPRCPSGGVSAARAAASPVRSVAGRWDDERDRCGGVPAAGADAACVRQSLERLRLDMEAVFDKHRELWRQYPDASSGPRAAVAESADRVPDQVLHHHHHPISPKKVRFRDTGRTVVEHISSNRSAKSDEGMTRIRKLQTERNLFLTQEDKNWMHTLVTSSHKSWISRCSMWLPGSRIGTFSSVRKTTDFVSKLVRHPGYQLARGMMMLLDAVLVVWEMQYAAQRATSSIHNSLGGIEDATILSAFMDISCVMFVTDLLLGFTAGLLDPTISTGHGWQDFHVVVVIAQLLQTIGQHSHQHQRSYSQFRVVLAMLSTLRLARLLSLVLVTDVIRQHPFFRELRIMIHSLTGAVKGFLWSSLLIFTILLIFGTVLSEGTLAFLVQSGGEDSSAGLQARFGSLFLAVLTLFQAVSGGVDWHEVWQILDALGWGYRGVFLLYIGFSFLTLLNVVTAVLIEGTLMRCTTDRGLVVQSELMAKRDFLQAMRKVFRELDVDEDGDITVEELRGRMKEPEIGAYFSQLGVDSDQVGKLFLLLDRDKSGTLDPEEFMFGCLKLRGAAKNLDVAVLHQEVQWIHETLEIVVANLKPAGLRNANARPVGRFPHCGAETSIELSPFSPLNIRPSSPTSDGAAGARQTPAWMMDDFDHCYTVGSSD</sequence>
<dbReference type="PROSITE" id="PS00018">
    <property type="entry name" value="EF_HAND_1"/>
    <property type="match status" value="2"/>
</dbReference>
<protein>
    <recommendedName>
        <fullName evidence="8">EF-hand domain-containing protein</fullName>
    </recommendedName>
</protein>
<keyword evidence="2 7" id="KW-0812">Transmembrane</keyword>
<evidence type="ECO:0000259" key="8">
    <source>
        <dbReference type="PROSITE" id="PS50222"/>
    </source>
</evidence>
<feature type="transmembrane region" description="Helical" evidence="7">
    <location>
        <begin position="421"/>
        <end position="443"/>
    </location>
</feature>
<comment type="subcellular location">
    <subcellularLocation>
        <location evidence="1">Membrane</location>
        <topology evidence="1">Multi-pass membrane protein</topology>
    </subcellularLocation>
</comment>
<dbReference type="InterPro" id="IPR027359">
    <property type="entry name" value="Volt_channel_dom_sf"/>
</dbReference>
<evidence type="ECO:0000256" key="6">
    <source>
        <dbReference type="SAM" id="MobiDB-lite"/>
    </source>
</evidence>
<dbReference type="Pfam" id="PF13202">
    <property type="entry name" value="EF-hand_5"/>
    <property type="match status" value="2"/>
</dbReference>
<dbReference type="Gene3D" id="1.20.120.350">
    <property type="entry name" value="Voltage-gated potassium channels. Chain C"/>
    <property type="match status" value="1"/>
</dbReference>
<name>A0ABN9T086_9DINO</name>
<evidence type="ECO:0000256" key="7">
    <source>
        <dbReference type="SAM" id="Phobius"/>
    </source>
</evidence>
<evidence type="ECO:0000313" key="9">
    <source>
        <dbReference type="EMBL" id="CAK0838250.1"/>
    </source>
</evidence>
<accession>A0ABN9T086</accession>
<dbReference type="InterPro" id="IPR002048">
    <property type="entry name" value="EF_hand_dom"/>
</dbReference>
<evidence type="ECO:0000256" key="1">
    <source>
        <dbReference type="ARBA" id="ARBA00004141"/>
    </source>
</evidence>
<feature type="domain" description="EF-hand" evidence="8">
    <location>
        <begin position="507"/>
        <end position="542"/>
    </location>
</feature>
<feature type="domain" description="EF-hand" evidence="8">
    <location>
        <begin position="550"/>
        <end position="585"/>
    </location>
</feature>
<dbReference type="SUPFAM" id="SSF47473">
    <property type="entry name" value="EF-hand"/>
    <property type="match status" value="1"/>
</dbReference>
<dbReference type="CDD" id="cd00051">
    <property type="entry name" value="EFh"/>
    <property type="match status" value="1"/>
</dbReference>
<keyword evidence="4 7" id="KW-1133">Transmembrane helix</keyword>
<feature type="transmembrane region" description="Helical" evidence="7">
    <location>
        <begin position="463"/>
        <end position="483"/>
    </location>
</feature>
<feature type="transmembrane region" description="Helical" evidence="7">
    <location>
        <begin position="382"/>
        <end position="401"/>
    </location>
</feature>
<evidence type="ECO:0000256" key="4">
    <source>
        <dbReference type="ARBA" id="ARBA00022989"/>
    </source>
</evidence>
<dbReference type="Gene3D" id="1.10.287.70">
    <property type="match status" value="1"/>
</dbReference>
<evidence type="ECO:0000256" key="3">
    <source>
        <dbReference type="ARBA" id="ARBA00022837"/>
    </source>
</evidence>
<feature type="region of interest" description="Disordered" evidence="6">
    <location>
        <begin position="16"/>
        <end position="41"/>
    </location>
</feature>
<keyword evidence="5 7" id="KW-0472">Membrane</keyword>
<dbReference type="Proteomes" id="UP001189429">
    <property type="component" value="Unassembled WGS sequence"/>
</dbReference>